<keyword evidence="6" id="KW-0418">Kinase</keyword>
<evidence type="ECO:0000256" key="1">
    <source>
        <dbReference type="ARBA" id="ARBA00013081"/>
    </source>
</evidence>
<keyword evidence="5" id="KW-0547">Nucleotide-binding</keyword>
<evidence type="ECO:0000256" key="11">
    <source>
        <dbReference type="ARBA" id="ARBA00023211"/>
    </source>
</evidence>
<keyword evidence="7" id="KW-0378">Hydrolase</keyword>
<dbReference type="Pfam" id="PF07228">
    <property type="entry name" value="SpoIIE"/>
    <property type="match status" value="1"/>
</dbReference>
<evidence type="ECO:0000256" key="2">
    <source>
        <dbReference type="ARBA" id="ARBA00022553"/>
    </source>
</evidence>
<evidence type="ECO:0000256" key="4">
    <source>
        <dbReference type="ARBA" id="ARBA00022723"/>
    </source>
</evidence>
<dbReference type="Proteomes" id="UP000198683">
    <property type="component" value="Unassembled WGS sequence"/>
</dbReference>
<dbReference type="SUPFAM" id="SSF55781">
    <property type="entry name" value="GAF domain-like"/>
    <property type="match status" value="1"/>
</dbReference>
<dbReference type="InterPro" id="IPR013656">
    <property type="entry name" value="PAS_4"/>
</dbReference>
<dbReference type="PANTHER" id="PTHR43156">
    <property type="entry name" value="STAGE II SPORULATION PROTEIN E-RELATED"/>
    <property type="match status" value="1"/>
</dbReference>
<dbReference type="FunFam" id="3.30.450.40:FF:000035">
    <property type="entry name" value="PAS sensor protein"/>
    <property type="match status" value="1"/>
</dbReference>
<dbReference type="Pfam" id="PF13185">
    <property type="entry name" value="GAF_2"/>
    <property type="match status" value="1"/>
</dbReference>
<comment type="catalytic activity">
    <reaction evidence="12">
        <text>O-phospho-L-seryl-[protein] + H2O = L-seryl-[protein] + phosphate</text>
        <dbReference type="Rhea" id="RHEA:20629"/>
        <dbReference type="Rhea" id="RHEA-COMP:9863"/>
        <dbReference type="Rhea" id="RHEA-COMP:11604"/>
        <dbReference type="ChEBI" id="CHEBI:15377"/>
        <dbReference type="ChEBI" id="CHEBI:29999"/>
        <dbReference type="ChEBI" id="CHEBI:43474"/>
        <dbReference type="ChEBI" id="CHEBI:83421"/>
        <dbReference type="EC" id="3.1.3.16"/>
    </reaction>
</comment>
<evidence type="ECO:0000256" key="15">
    <source>
        <dbReference type="ARBA" id="ARBA00081350"/>
    </source>
</evidence>
<dbReference type="SUPFAM" id="SSF81606">
    <property type="entry name" value="PP2C-like"/>
    <property type="match status" value="1"/>
</dbReference>
<dbReference type="GO" id="GO:0046872">
    <property type="term" value="F:metal ion binding"/>
    <property type="evidence" value="ECO:0007669"/>
    <property type="project" value="UniProtKB-KW"/>
</dbReference>
<keyword evidence="9" id="KW-0460">Magnesium</keyword>
<evidence type="ECO:0000256" key="3">
    <source>
        <dbReference type="ARBA" id="ARBA00022679"/>
    </source>
</evidence>
<keyword evidence="4" id="KW-0479">Metal-binding</keyword>
<dbReference type="Gene3D" id="3.60.40.10">
    <property type="entry name" value="PPM-type phosphatase domain"/>
    <property type="match status" value="1"/>
</dbReference>
<evidence type="ECO:0000256" key="8">
    <source>
        <dbReference type="ARBA" id="ARBA00022840"/>
    </source>
</evidence>
<dbReference type="PANTHER" id="PTHR43156:SF2">
    <property type="entry name" value="STAGE II SPORULATION PROTEIN E"/>
    <property type="match status" value="1"/>
</dbReference>
<protein>
    <recommendedName>
        <fullName evidence="1">protein-serine/threonine phosphatase</fullName>
        <ecNumber evidence="1">3.1.3.16</ecNumber>
    </recommendedName>
    <alternativeName>
        <fullName evidence="15">Protein-serine/threonine phosphatase</fullName>
    </alternativeName>
    <alternativeName>
        <fullName evidence="14">Serine/threonine-protein kinase</fullName>
    </alternativeName>
</protein>
<dbReference type="InterPro" id="IPR003018">
    <property type="entry name" value="GAF"/>
</dbReference>
<dbReference type="InterPro" id="IPR001932">
    <property type="entry name" value="PPM-type_phosphatase-like_dom"/>
</dbReference>
<dbReference type="CDD" id="cd00130">
    <property type="entry name" value="PAS"/>
    <property type="match status" value="2"/>
</dbReference>
<dbReference type="STRING" id="683260.SAMN05421874_101192"/>
<comment type="function">
    <text evidence="13">Primarily acts as an independent SigF regulator that is sensitive to the osmosensory signal, mediating the cross talk of PknD with the SigF regulon. Possesses both phosphatase and kinase activities. The kinase domain functions as a classic anti-sigma factor-like kinase to phosphorylate the anti-anti-sigma factor domain at the canonical regulatory site, and the phosphatase domain antagonizes this activity.</text>
</comment>
<evidence type="ECO:0000313" key="17">
    <source>
        <dbReference type="EMBL" id="SDJ24870.1"/>
    </source>
</evidence>
<keyword evidence="11" id="KW-0464">Manganese</keyword>
<evidence type="ECO:0000256" key="13">
    <source>
        <dbReference type="ARBA" id="ARBA00056274"/>
    </source>
</evidence>
<dbReference type="InterPro" id="IPR035965">
    <property type="entry name" value="PAS-like_dom_sf"/>
</dbReference>
<keyword evidence="10" id="KW-0904">Protein phosphatase</keyword>
<dbReference type="InterPro" id="IPR036457">
    <property type="entry name" value="PPM-type-like_dom_sf"/>
</dbReference>
<sequence length="712" mass="76202">MGNAFPRTWKATWGLRPDLAARPSREPAVGGLSGNDMMGDMVGDGSSAVYMIDAEGVIIGWSPSAEELFGYRAAEVVHRPSGLLLGGDGEAGMRAWLSAYGDDDSWAGITELRHRDGSPIAVRHEGDRFSGGAREGWVMRATPLCDLAELRGSLLESLVGHIPVAMAVWNLDLRLVWLNKAAERLRNVFPHYELGRSLDEPLPGVDVEVPRRAMRRLLADGTPQLDRETRWKAPDGSEARTLSTSVYRLDGLNGRPLGICTMAIDISSSVARDQLAVIREASIRVGTTLDIRKTAQEMADLAVPALADFITVDLAESVLLDEDAQQRPQGDGPRVPVFRRAAVASGRDGLPESVHAVGEPIFVGEDSPVARALATGRPHCEWVLDKSPGNWLAGDRRRARVVMDTGMHSLMVVPLRARGETLGTTLLARHDNPVSFTPDDLVVAEELATRAALSLDNALRYTRERTTALALQRDLLPRNLRGGKGVEVASRYLPSGTRGGVGGDWYDAIPLEDGRTAVVVGDVSGHGINAAAAMGRMRTAIRALASVGMSPEEVLAHLDDHVVRQAQENGVVDGLPITVIGATCVYAVYDPVTRRCVMAAAGHPPPVLVDPSGEARLVDLPSGTPVGLGFGAYQAVELDLAPGSTLALYTDGLIETRERDLDAGMERLRTVLEGCSRPLESACAEVIEGMVGMVGGRPAEDDIALLLARTHA</sequence>
<dbReference type="InterPro" id="IPR000014">
    <property type="entry name" value="PAS"/>
</dbReference>
<dbReference type="GO" id="GO:0004722">
    <property type="term" value="F:protein serine/threonine phosphatase activity"/>
    <property type="evidence" value="ECO:0007669"/>
    <property type="project" value="UniProtKB-EC"/>
</dbReference>
<dbReference type="Pfam" id="PF00989">
    <property type="entry name" value="PAS"/>
    <property type="match status" value="1"/>
</dbReference>
<dbReference type="GO" id="GO:0005524">
    <property type="term" value="F:ATP binding"/>
    <property type="evidence" value="ECO:0007669"/>
    <property type="project" value="UniProtKB-KW"/>
</dbReference>
<organism evidence="17 18">
    <name type="scientific">Nonomuraea maritima</name>
    <dbReference type="NCBI Taxonomy" id="683260"/>
    <lineage>
        <taxon>Bacteria</taxon>
        <taxon>Bacillati</taxon>
        <taxon>Actinomycetota</taxon>
        <taxon>Actinomycetes</taxon>
        <taxon>Streptosporangiales</taxon>
        <taxon>Streptosporangiaceae</taxon>
        <taxon>Nonomuraea</taxon>
    </lineage>
</organism>
<evidence type="ECO:0000256" key="7">
    <source>
        <dbReference type="ARBA" id="ARBA00022801"/>
    </source>
</evidence>
<keyword evidence="18" id="KW-1185">Reference proteome</keyword>
<dbReference type="SMART" id="SM00065">
    <property type="entry name" value="GAF"/>
    <property type="match status" value="1"/>
</dbReference>
<dbReference type="Gene3D" id="3.30.450.20">
    <property type="entry name" value="PAS domain"/>
    <property type="match status" value="2"/>
</dbReference>
<keyword evidence="8" id="KW-0067">ATP-binding</keyword>
<gene>
    <name evidence="17" type="ORF">SAMN05421874_101192</name>
</gene>
<proteinExistence type="predicted"/>
<dbReference type="PROSITE" id="PS50112">
    <property type="entry name" value="PAS"/>
    <property type="match status" value="1"/>
</dbReference>
<evidence type="ECO:0000313" key="18">
    <source>
        <dbReference type="Proteomes" id="UP000198683"/>
    </source>
</evidence>
<evidence type="ECO:0000256" key="12">
    <source>
        <dbReference type="ARBA" id="ARBA00047761"/>
    </source>
</evidence>
<dbReference type="SUPFAM" id="SSF55785">
    <property type="entry name" value="PYP-like sensor domain (PAS domain)"/>
    <property type="match status" value="2"/>
</dbReference>
<dbReference type="AlphaFoldDB" id="A0A1G8S871"/>
<dbReference type="Pfam" id="PF08448">
    <property type="entry name" value="PAS_4"/>
    <property type="match status" value="1"/>
</dbReference>
<dbReference type="FunFam" id="3.60.40.10:FF:000005">
    <property type="entry name" value="Serine/threonine protein phosphatase"/>
    <property type="match status" value="1"/>
</dbReference>
<keyword evidence="2" id="KW-0597">Phosphoprotein</keyword>
<name>A0A1G8S871_9ACTN</name>
<evidence type="ECO:0000259" key="16">
    <source>
        <dbReference type="PROSITE" id="PS50112"/>
    </source>
</evidence>
<dbReference type="EMBL" id="FNFB01000001">
    <property type="protein sequence ID" value="SDJ24870.1"/>
    <property type="molecule type" value="Genomic_DNA"/>
</dbReference>
<evidence type="ECO:0000256" key="9">
    <source>
        <dbReference type="ARBA" id="ARBA00022842"/>
    </source>
</evidence>
<dbReference type="EC" id="3.1.3.16" evidence="1"/>
<dbReference type="SMART" id="SM00331">
    <property type="entry name" value="PP2C_SIG"/>
    <property type="match status" value="1"/>
</dbReference>
<dbReference type="InterPro" id="IPR029016">
    <property type="entry name" value="GAF-like_dom_sf"/>
</dbReference>
<dbReference type="InterPro" id="IPR052016">
    <property type="entry name" value="Bact_Sigma-Reg"/>
</dbReference>
<dbReference type="GO" id="GO:0016301">
    <property type="term" value="F:kinase activity"/>
    <property type="evidence" value="ECO:0007669"/>
    <property type="project" value="UniProtKB-KW"/>
</dbReference>
<reference evidence="17 18" key="1">
    <citation type="submission" date="2016-10" db="EMBL/GenBank/DDBJ databases">
        <authorList>
            <person name="de Groot N.N."/>
        </authorList>
    </citation>
    <scope>NUCLEOTIDE SEQUENCE [LARGE SCALE GENOMIC DNA]</scope>
    <source>
        <strain evidence="17 18">CGMCC 4.5681</strain>
    </source>
</reference>
<dbReference type="SMART" id="SM00091">
    <property type="entry name" value="PAS"/>
    <property type="match status" value="2"/>
</dbReference>
<accession>A0A1G8S871</accession>
<dbReference type="Gene3D" id="3.30.450.40">
    <property type="match status" value="1"/>
</dbReference>
<dbReference type="GO" id="GO:0006355">
    <property type="term" value="P:regulation of DNA-templated transcription"/>
    <property type="evidence" value="ECO:0007669"/>
    <property type="project" value="InterPro"/>
</dbReference>
<evidence type="ECO:0000256" key="6">
    <source>
        <dbReference type="ARBA" id="ARBA00022777"/>
    </source>
</evidence>
<keyword evidence="3" id="KW-0808">Transferase</keyword>
<evidence type="ECO:0000256" key="10">
    <source>
        <dbReference type="ARBA" id="ARBA00022912"/>
    </source>
</evidence>
<dbReference type="InterPro" id="IPR013767">
    <property type="entry name" value="PAS_fold"/>
</dbReference>
<feature type="domain" description="PAS" evidence="16">
    <location>
        <begin position="46"/>
        <end position="79"/>
    </location>
</feature>
<dbReference type="NCBIfam" id="TIGR00229">
    <property type="entry name" value="sensory_box"/>
    <property type="match status" value="1"/>
</dbReference>
<evidence type="ECO:0000256" key="5">
    <source>
        <dbReference type="ARBA" id="ARBA00022741"/>
    </source>
</evidence>
<evidence type="ECO:0000256" key="14">
    <source>
        <dbReference type="ARBA" id="ARBA00075117"/>
    </source>
</evidence>